<dbReference type="RefSeq" id="XP_065329958.1">
    <property type="nucleotide sequence ID" value="XM_065473886.1"/>
</dbReference>
<keyword evidence="4" id="KW-1185">Reference proteome</keyword>
<keyword evidence="1 3" id="KW-0812">Transmembrane</keyword>
<keyword evidence="1" id="KW-0472">Membrane</keyword>
<evidence type="ECO:0000256" key="1">
    <source>
        <dbReference type="SAM" id="Phobius"/>
    </source>
</evidence>
<sequence>MLFFIFLSKFLCEIFPIHLNEPLEIYQNLKDKTVVLVKSTIMVKNQNDLIWSEADPSIPLMTSLRIYKTGGLSSNEKVELFMDNKYEPHNVFLFTSYEGAGFYSFDFDVQSKVDNLYGLKLEIYEGRPQNTEIVSGIDYHLTMLTEKVGEILDFARKNFEMEEMGEEDEAKYVKLYNYIFSLVYKISFLKIITLFATIFYFNKSVKDFFITNKIAK</sequence>
<dbReference type="KEGG" id="vnx:VNE69_06132"/>
<feature type="transmembrane region" description="Helical" evidence="1">
    <location>
        <begin position="182"/>
        <end position="201"/>
    </location>
</feature>
<accession>A0AAX4JCV2</accession>
<evidence type="ECO:0000256" key="2">
    <source>
        <dbReference type="SAM" id="SignalP"/>
    </source>
</evidence>
<dbReference type="EMBL" id="CP142731">
    <property type="protein sequence ID" value="WUR03813.1"/>
    <property type="molecule type" value="Genomic_DNA"/>
</dbReference>
<dbReference type="AlphaFoldDB" id="A0AAX4JCV2"/>
<gene>
    <name evidence="3" type="ORF">VNE69_06132</name>
</gene>
<proteinExistence type="predicted"/>
<keyword evidence="2" id="KW-0732">Signal</keyword>
<name>A0AAX4JCV2_9MICR</name>
<feature type="chain" id="PRO_5043825319" evidence="2">
    <location>
        <begin position="17"/>
        <end position="216"/>
    </location>
</feature>
<reference evidence="3" key="1">
    <citation type="journal article" date="2024" name="BMC Genomics">
        <title>Functional annotation of a divergent genome using sequence and structure-based similarity.</title>
        <authorList>
            <person name="Svedberg D."/>
            <person name="Winiger R.R."/>
            <person name="Berg A."/>
            <person name="Sharma H."/>
            <person name="Tellgren-Roth C."/>
            <person name="Debrunner-Vossbrinck B.A."/>
            <person name="Vossbrinck C.R."/>
            <person name="Barandun J."/>
        </authorList>
    </citation>
    <scope>NUCLEOTIDE SEQUENCE</scope>
    <source>
        <strain evidence="3">Illinois isolate</strain>
    </source>
</reference>
<feature type="signal peptide" evidence="2">
    <location>
        <begin position="1"/>
        <end position="16"/>
    </location>
</feature>
<dbReference type="GeneID" id="90541629"/>
<dbReference type="Proteomes" id="UP001334084">
    <property type="component" value="Chromosome 6"/>
</dbReference>
<evidence type="ECO:0000313" key="3">
    <source>
        <dbReference type="EMBL" id="WUR03813.1"/>
    </source>
</evidence>
<protein>
    <submittedName>
        <fullName evidence="3">Transmembrane EMP24 domain-containing protein</fullName>
    </submittedName>
</protein>
<evidence type="ECO:0000313" key="4">
    <source>
        <dbReference type="Proteomes" id="UP001334084"/>
    </source>
</evidence>
<keyword evidence="1" id="KW-1133">Transmembrane helix</keyword>
<organism evidence="3 4">
    <name type="scientific">Vairimorpha necatrix</name>
    <dbReference type="NCBI Taxonomy" id="6039"/>
    <lineage>
        <taxon>Eukaryota</taxon>
        <taxon>Fungi</taxon>
        <taxon>Fungi incertae sedis</taxon>
        <taxon>Microsporidia</taxon>
        <taxon>Nosematidae</taxon>
        <taxon>Vairimorpha</taxon>
    </lineage>
</organism>